<dbReference type="RefSeq" id="WP_134559367.1">
    <property type="nucleotide sequence ID" value="NZ_SOFS01000005.1"/>
</dbReference>
<dbReference type="InterPro" id="IPR008523">
    <property type="entry name" value="DUF805"/>
</dbReference>
<dbReference type="EMBL" id="SOFS01000005">
    <property type="protein sequence ID" value="TFC23589.1"/>
    <property type="molecule type" value="Genomic_DNA"/>
</dbReference>
<keyword evidence="3" id="KW-1185">Reference proteome</keyword>
<reference evidence="2 3" key="1">
    <citation type="submission" date="2019-03" db="EMBL/GenBank/DDBJ databases">
        <title>Genomics of glacier-inhabiting Cryobacterium strains.</title>
        <authorList>
            <person name="Liu Q."/>
            <person name="Xin Y.-H."/>
        </authorList>
    </citation>
    <scope>NUCLEOTIDE SEQUENCE [LARGE SCALE GENOMIC DNA]</scope>
    <source>
        <strain evidence="2 3">MDB1-5</strain>
    </source>
</reference>
<proteinExistence type="predicted"/>
<sequence>MTFGQAISSVFSQYGQFTGVARRSEYWWWVLFVTIVDFALSTLDSTINPTSAFGLFSTLWIVVIVLPFLAVAVRRLRDAGFSWKWLWFLLLPIVGVIILIVLLCRPSR</sequence>
<dbReference type="Proteomes" id="UP000297604">
    <property type="component" value="Unassembled WGS sequence"/>
</dbReference>
<dbReference type="PANTHER" id="PTHR34980">
    <property type="entry name" value="INNER MEMBRANE PROTEIN-RELATED-RELATED"/>
    <property type="match status" value="1"/>
</dbReference>
<evidence type="ECO:0000313" key="2">
    <source>
        <dbReference type="EMBL" id="TFC23589.1"/>
    </source>
</evidence>
<name>A0ABY2IRY3_9MICO</name>
<gene>
    <name evidence="2" type="ORF">E3O46_00680</name>
</gene>
<dbReference type="PANTHER" id="PTHR34980:SF2">
    <property type="entry name" value="INNER MEMBRANE PROTEIN YHAH-RELATED"/>
    <property type="match status" value="1"/>
</dbReference>
<keyword evidence="1" id="KW-0472">Membrane</keyword>
<dbReference type="Pfam" id="PF05656">
    <property type="entry name" value="DUF805"/>
    <property type="match status" value="1"/>
</dbReference>
<evidence type="ECO:0000313" key="3">
    <source>
        <dbReference type="Proteomes" id="UP000297604"/>
    </source>
</evidence>
<comment type="caution">
    <text evidence="2">The sequence shown here is derived from an EMBL/GenBank/DDBJ whole genome shotgun (WGS) entry which is preliminary data.</text>
</comment>
<feature type="transmembrane region" description="Helical" evidence="1">
    <location>
        <begin position="26"/>
        <end position="43"/>
    </location>
</feature>
<accession>A0ABY2IRY3</accession>
<feature type="transmembrane region" description="Helical" evidence="1">
    <location>
        <begin position="55"/>
        <end position="73"/>
    </location>
</feature>
<keyword evidence="1" id="KW-0812">Transmembrane</keyword>
<feature type="transmembrane region" description="Helical" evidence="1">
    <location>
        <begin position="85"/>
        <end position="104"/>
    </location>
</feature>
<protein>
    <submittedName>
        <fullName evidence="2">DUF805 domain-containing protein</fullName>
    </submittedName>
</protein>
<organism evidence="2 3">
    <name type="scientific">Cryobacterium glucosi</name>
    <dbReference type="NCBI Taxonomy" id="1259175"/>
    <lineage>
        <taxon>Bacteria</taxon>
        <taxon>Bacillati</taxon>
        <taxon>Actinomycetota</taxon>
        <taxon>Actinomycetes</taxon>
        <taxon>Micrococcales</taxon>
        <taxon>Microbacteriaceae</taxon>
        <taxon>Cryobacterium</taxon>
    </lineage>
</organism>
<evidence type="ECO:0000256" key="1">
    <source>
        <dbReference type="SAM" id="Phobius"/>
    </source>
</evidence>
<keyword evidence="1" id="KW-1133">Transmembrane helix</keyword>